<comment type="caution">
    <text evidence="1">The sequence shown here is derived from an EMBL/GenBank/DDBJ whole genome shotgun (WGS) entry which is preliminary data.</text>
</comment>
<evidence type="ECO:0000313" key="2">
    <source>
        <dbReference type="Proteomes" id="UP000178495"/>
    </source>
</evidence>
<dbReference type="STRING" id="1798652.A3A43_01815"/>
<dbReference type="Proteomes" id="UP000178495">
    <property type="component" value="Unassembled WGS sequence"/>
</dbReference>
<proteinExistence type="predicted"/>
<protein>
    <submittedName>
        <fullName evidence="1">Uncharacterized protein</fullName>
    </submittedName>
</protein>
<name>A0A1G2CHL8_9BACT</name>
<dbReference type="Gene3D" id="3.40.50.850">
    <property type="entry name" value="Isochorismatase-like"/>
    <property type="match status" value="1"/>
</dbReference>
<sequence>MNIKIVSVDLQKDFSAKGGKHYKARPAVQFIKGTLLPYLQKKKIKISEIISDYRREYNRKDNDTCVPGTWGYTSEIPAKNKNKNVWVKCQNSPIWVTKNIGDRTKKPSEPYQNPKAFTRWLEATTGKPEDVDLVVLVGLTLDCCVFCTAQELRFRRYKVRILKEATDTHAGTKQEKEMILTNYPLINWAKPITWKELQKIL</sequence>
<accession>A0A1G2CHL8</accession>
<dbReference type="InterPro" id="IPR036380">
    <property type="entry name" value="Isochorismatase-like_sf"/>
</dbReference>
<organism evidence="1 2">
    <name type="scientific">Candidatus Liptonbacteria bacterium RIFCSPLOWO2_01_FULL_56_20</name>
    <dbReference type="NCBI Taxonomy" id="1798652"/>
    <lineage>
        <taxon>Bacteria</taxon>
        <taxon>Candidatus Liptoniibacteriota</taxon>
    </lineage>
</organism>
<dbReference type="EMBL" id="MHLC01000025">
    <property type="protein sequence ID" value="OGZ00904.1"/>
    <property type="molecule type" value="Genomic_DNA"/>
</dbReference>
<evidence type="ECO:0000313" key="1">
    <source>
        <dbReference type="EMBL" id="OGZ00904.1"/>
    </source>
</evidence>
<reference evidence="1 2" key="1">
    <citation type="journal article" date="2016" name="Nat. Commun.">
        <title>Thousands of microbial genomes shed light on interconnected biogeochemical processes in an aquifer system.</title>
        <authorList>
            <person name="Anantharaman K."/>
            <person name="Brown C.T."/>
            <person name="Hug L.A."/>
            <person name="Sharon I."/>
            <person name="Castelle C.J."/>
            <person name="Probst A.J."/>
            <person name="Thomas B.C."/>
            <person name="Singh A."/>
            <person name="Wilkins M.J."/>
            <person name="Karaoz U."/>
            <person name="Brodie E.L."/>
            <person name="Williams K.H."/>
            <person name="Hubbard S.S."/>
            <person name="Banfield J.F."/>
        </authorList>
    </citation>
    <scope>NUCLEOTIDE SEQUENCE [LARGE SCALE GENOMIC DNA]</scope>
</reference>
<dbReference type="SUPFAM" id="SSF52499">
    <property type="entry name" value="Isochorismatase-like hydrolases"/>
    <property type="match status" value="1"/>
</dbReference>
<dbReference type="AlphaFoldDB" id="A0A1G2CHL8"/>
<gene>
    <name evidence="1" type="ORF">A3A43_01815</name>
</gene>